<feature type="region of interest" description="Disordered" evidence="1">
    <location>
        <begin position="1"/>
        <end position="36"/>
    </location>
</feature>
<dbReference type="AlphaFoldDB" id="A0AAN7HEU3"/>
<reference evidence="2" key="2">
    <citation type="submission" date="2023-05" db="EMBL/GenBank/DDBJ databases">
        <authorList>
            <consortium name="Lawrence Berkeley National Laboratory"/>
            <person name="Steindorff A."/>
            <person name="Hensen N."/>
            <person name="Bonometti L."/>
            <person name="Westerberg I."/>
            <person name="Brannstrom I.O."/>
            <person name="Guillou S."/>
            <person name="Cros-Aarteil S."/>
            <person name="Calhoun S."/>
            <person name="Haridas S."/>
            <person name="Kuo A."/>
            <person name="Mondo S."/>
            <person name="Pangilinan J."/>
            <person name="Riley R."/>
            <person name="Labutti K."/>
            <person name="Andreopoulos B."/>
            <person name="Lipzen A."/>
            <person name="Chen C."/>
            <person name="Yanf M."/>
            <person name="Daum C."/>
            <person name="Ng V."/>
            <person name="Clum A."/>
            <person name="Ohm R."/>
            <person name="Martin F."/>
            <person name="Silar P."/>
            <person name="Natvig D."/>
            <person name="Lalanne C."/>
            <person name="Gautier V."/>
            <person name="Ament-Velasquez S.L."/>
            <person name="Kruys A."/>
            <person name="Hutchinson M.I."/>
            <person name="Powell A.J."/>
            <person name="Barry K."/>
            <person name="Miller A.N."/>
            <person name="Grigoriev I.V."/>
            <person name="Debuchy R."/>
            <person name="Gladieux P."/>
            <person name="Thoren M.H."/>
            <person name="Johannesson H."/>
        </authorList>
    </citation>
    <scope>NUCLEOTIDE SEQUENCE</scope>
    <source>
        <strain evidence="2">CBS 359.72</strain>
    </source>
</reference>
<gene>
    <name evidence="2" type="ORF">C7999DRAFT_14976</name>
</gene>
<feature type="compositionally biased region" description="Low complexity" evidence="1">
    <location>
        <begin position="19"/>
        <end position="36"/>
    </location>
</feature>
<accession>A0AAN7HEU3</accession>
<evidence type="ECO:0000256" key="1">
    <source>
        <dbReference type="SAM" id="MobiDB-lite"/>
    </source>
</evidence>
<sequence length="238" mass="25944">MTTPNPPQPITIRLPSKYSTSSSSTSSTTSSFTPPSLSFLRRTWSVTHSTLKMWRSARNVRITYGSLPPSTSPSTKKGSGNGNGNRRECLSDTVEYEALSGSGRVKRVLGTDTAAAGVEEGKQGGTGAWDWRGSGWLFFVSSHWEVLGWGERREQGLGPNGEEEEVVAERWVVTWFAPTLFTAEGIDVYSDRKEGGSAALVRDVLAELGKVCEGKGKLGEIVAREMKEVAIRLPWKES</sequence>
<comment type="caution">
    <text evidence="2">The sequence shown here is derived from an EMBL/GenBank/DDBJ whole genome shotgun (WGS) entry which is preliminary data.</text>
</comment>
<keyword evidence="3" id="KW-1185">Reference proteome</keyword>
<evidence type="ECO:0000313" key="3">
    <source>
        <dbReference type="Proteomes" id="UP001303647"/>
    </source>
</evidence>
<reference evidence="2" key="1">
    <citation type="journal article" date="2023" name="Mol. Phylogenet. Evol.">
        <title>Genome-scale phylogeny and comparative genomics of the fungal order Sordariales.</title>
        <authorList>
            <person name="Hensen N."/>
            <person name="Bonometti L."/>
            <person name="Westerberg I."/>
            <person name="Brannstrom I.O."/>
            <person name="Guillou S."/>
            <person name="Cros-Aarteil S."/>
            <person name="Calhoun S."/>
            <person name="Haridas S."/>
            <person name="Kuo A."/>
            <person name="Mondo S."/>
            <person name="Pangilinan J."/>
            <person name="Riley R."/>
            <person name="LaButti K."/>
            <person name="Andreopoulos B."/>
            <person name="Lipzen A."/>
            <person name="Chen C."/>
            <person name="Yan M."/>
            <person name="Daum C."/>
            <person name="Ng V."/>
            <person name="Clum A."/>
            <person name="Steindorff A."/>
            <person name="Ohm R.A."/>
            <person name="Martin F."/>
            <person name="Silar P."/>
            <person name="Natvig D.O."/>
            <person name="Lalanne C."/>
            <person name="Gautier V."/>
            <person name="Ament-Velasquez S.L."/>
            <person name="Kruys A."/>
            <person name="Hutchinson M.I."/>
            <person name="Powell A.J."/>
            <person name="Barry K."/>
            <person name="Miller A.N."/>
            <person name="Grigoriev I.V."/>
            <person name="Debuchy R."/>
            <person name="Gladieux P."/>
            <person name="Hiltunen Thoren M."/>
            <person name="Johannesson H."/>
        </authorList>
    </citation>
    <scope>NUCLEOTIDE SEQUENCE</scope>
    <source>
        <strain evidence="2">CBS 359.72</strain>
    </source>
</reference>
<organism evidence="2 3">
    <name type="scientific">Corynascus novoguineensis</name>
    <dbReference type="NCBI Taxonomy" id="1126955"/>
    <lineage>
        <taxon>Eukaryota</taxon>
        <taxon>Fungi</taxon>
        <taxon>Dikarya</taxon>
        <taxon>Ascomycota</taxon>
        <taxon>Pezizomycotina</taxon>
        <taxon>Sordariomycetes</taxon>
        <taxon>Sordariomycetidae</taxon>
        <taxon>Sordariales</taxon>
        <taxon>Chaetomiaceae</taxon>
        <taxon>Corynascus</taxon>
    </lineage>
</organism>
<feature type="compositionally biased region" description="Low complexity" evidence="1">
    <location>
        <begin position="65"/>
        <end position="78"/>
    </location>
</feature>
<dbReference type="EMBL" id="MU857663">
    <property type="protein sequence ID" value="KAK4246946.1"/>
    <property type="molecule type" value="Genomic_DNA"/>
</dbReference>
<name>A0AAN7HEU3_9PEZI</name>
<proteinExistence type="predicted"/>
<protein>
    <submittedName>
        <fullName evidence="2">Uncharacterized protein</fullName>
    </submittedName>
</protein>
<feature type="region of interest" description="Disordered" evidence="1">
    <location>
        <begin position="64"/>
        <end position="88"/>
    </location>
</feature>
<dbReference type="Proteomes" id="UP001303647">
    <property type="component" value="Unassembled WGS sequence"/>
</dbReference>
<evidence type="ECO:0000313" key="2">
    <source>
        <dbReference type="EMBL" id="KAK4246946.1"/>
    </source>
</evidence>